<evidence type="ECO:0000259" key="3">
    <source>
        <dbReference type="PROSITE" id="PS51176"/>
    </source>
</evidence>
<comment type="caution">
    <text evidence="4">The sequence shown here is derived from an EMBL/GenBank/DDBJ whole genome shotgun (WGS) entry which is preliminary data.</text>
</comment>
<evidence type="ECO:0000256" key="1">
    <source>
        <dbReference type="ARBA" id="ARBA00023002"/>
    </source>
</evidence>
<accession>A0A9P6XYA6</accession>
<evidence type="ECO:0000313" key="5">
    <source>
        <dbReference type="Proteomes" id="UP000740926"/>
    </source>
</evidence>
<dbReference type="GO" id="GO:0070403">
    <property type="term" value="F:NAD+ binding"/>
    <property type="evidence" value="ECO:0007669"/>
    <property type="project" value="InterPro"/>
</dbReference>
<name>A0A9P6XYA6_9FUNG</name>
<organism evidence="4 5">
    <name type="scientific">Rhizopus delemar</name>
    <dbReference type="NCBI Taxonomy" id="936053"/>
    <lineage>
        <taxon>Eukaryota</taxon>
        <taxon>Fungi</taxon>
        <taxon>Fungi incertae sedis</taxon>
        <taxon>Mucoromycota</taxon>
        <taxon>Mucoromycotina</taxon>
        <taxon>Mucoromycetes</taxon>
        <taxon>Mucorales</taxon>
        <taxon>Mucorineae</taxon>
        <taxon>Rhizopodaceae</taxon>
        <taxon>Rhizopus</taxon>
    </lineage>
</organism>
<feature type="compositionally biased region" description="Low complexity" evidence="2">
    <location>
        <begin position="100"/>
        <end position="110"/>
    </location>
</feature>
<dbReference type="EMBL" id="JAANIU010008533">
    <property type="protein sequence ID" value="KAG1534878.1"/>
    <property type="molecule type" value="Genomic_DNA"/>
</dbReference>
<dbReference type="Gene3D" id="3.40.50.720">
    <property type="entry name" value="NAD(P)-binding Rossmann-like Domain"/>
    <property type="match status" value="1"/>
</dbReference>
<dbReference type="InterPro" id="IPR003099">
    <property type="entry name" value="Prephen_DH"/>
</dbReference>
<dbReference type="Proteomes" id="UP000740926">
    <property type="component" value="Unassembled WGS sequence"/>
</dbReference>
<dbReference type="InterPro" id="IPR036291">
    <property type="entry name" value="NAD(P)-bd_dom_sf"/>
</dbReference>
<keyword evidence="5" id="KW-1185">Reference proteome</keyword>
<dbReference type="AlphaFoldDB" id="A0A9P6XYA6"/>
<dbReference type="SUPFAM" id="SSF51735">
    <property type="entry name" value="NAD(P)-binding Rossmann-fold domains"/>
    <property type="match status" value="1"/>
</dbReference>
<dbReference type="InterPro" id="IPR046826">
    <property type="entry name" value="PDH_N"/>
</dbReference>
<sequence length="110" mass="11103">MLPHLGATTVLTDAGSTKAEVGDAAREALAGSIGRFVPGHPIAGAERTGPDAADPGLYQGRTVILTPLAENSAQATDLPSAASVVRGLYGAGGHGRRRAYAPGPGRQRFS</sequence>
<proteinExistence type="predicted"/>
<reference evidence="4 5" key="1">
    <citation type="journal article" date="2020" name="Microb. Genom.">
        <title>Genetic diversity of clinical and environmental Mucorales isolates obtained from an investigation of mucormycosis cases among solid organ transplant recipients.</title>
        <authorList>
            <person name="Nguyen M.H."/>
            <person name="Kaul D."/>
            <person name="Muto C."/>
            <person name="Cheng S.J."/>
            <person name="Richter R.A."/>
            <person name="Bruno V.M."/>
            <person name="Liu G."/>
            <person name="Beyhan S."/>
            <person name="Sundermann A.J."/>
            <person name="Mounaud S."/>
            <person name="Pasculle A.W."/>
            <person name="Nierman W.C."/>
            <person name="Driscoll E."/>
            <person name="Cumbie R."/>
            <person name="Clancy C.J."/>
            <person name="Dupont C.L."/>
        </authorList>
    </citation>
    <scope>NUCLEOTIDE SEQUENCE [LARGE SCALE GENOMIC DNA]</scope>
    <source>
        <strain evidence="4 5">GL24</strain>
    </source>
</reference>
<dbReference type="GO" id="GO:0004665">
    <property type="term" value="F:prephenate dehydrogenase (NADP+) activity"/>
    <property type="evidence" value="ECO:0007669"/>
    <property type="project" value="InterPro"/>
</dbReference>
<protein>
    <recommendedName>
        <fullName evidence="3">Prephenate/arogenate dehydrogenase domain-containing protein</fullName>
    </recommendedName>
</protein>
<dbReference type="GO" id="GO:0008977">
    <property type="term" value="F:prephenate dehydrogenase (NAD+) activity"/>
    <property type="evidence" value="ECO:0007669"/>
    <property type="project" value="InterPro"/>
</dbReference>
<evidence type="ECO:0000256" key="2">
    <source>
        <dbReference type="SAM" id="MobiDB-lite"/>
    </source>
</evidence>
<dbReference type="Pfam" id="PF02153">
    <property type="entry name" value="PDH_N"/>
    <property type="match status" value="1"/>
</dbReference>
<feature type="region of interest" description="Disordered" evidence="2">
    <location>
        <begin position="90"/>
        <end position="110"/>
    </location>
</feature>
<keyword evidence="1" id="KW-0560">Oxidoreductase</keyword>
<evidence type="ECO:0000313" key="4">
    <source>
        <dbReference type="EMBL" id="KAG1534878.1"/>
    </source>
</evidence>
<feature type="domain" description="Prephenate/arogenate dehydrogenase" evidence="3">
    <location>
        <begin position="1"/>
        <end position="110"/>
    </location>
</feature>
<dbReference type="GO" id="GO:0006571">
    <property type="term" value="P:tyrosine biosynthetic process"/>
    <property type="evidence" value="ECO:0007669"/>
    <property type="project" value="InterPro"/>
</dbReference>
<gene>
    <name evidence="4" type="ORF">G6F50_015449</name>
</gene>
<dbReference type="PROSITE" id="PS51176">
    <property type="entry name" value="PDH_ADH"/>
    <property type="match status" value="1"/>
</dbReference>